<evidence type="ECO:0000256" key="4">
    <source>
        <dbReference type="ARBA" id="ARBA00023002"/>
    </source>
</evidence>
<protein>
    <submittedName>
        <fullName evidence="8">Precorrin-3B synthase</fullName>
        <ecNumber evidence="8">1.14.13.83</ecNumber>
    </submittedName>
</protein>
<gene>
    <name evidence="8" type="primary">cobG</name>
    <name evidence="8" type="ORF">N2599_26945</name>
</gene>
<dbReference type="InterPro" id="IPR051329">
    <property type="entry name" value="NIR_SIR_4Fe-4S"/>
</dbReference>
<dbReference type="EMBL" id="CP104144">
    <property type="protein sequence ID" value="UWU18825.1"/>
    <property type="molecule type" value="Genomic_DNA"/>
</dbReference>
<keyword evidence="1" id="KW-0004">4Fe-4S</keyword>
<name>A0ABY5XW03_RHISU</name>
<dbReference type="GO" id="GO:0043818">
    <property type="term" value="F:precorrin-3B synthase activity"/>
    <property type="evidence" value="ECO:0007669"/>
    <property type="project" value="UniProtKB-EC"/>
</dbReference>
<reference evidence="8" key="1">
    <citation type="submission" date="2022-09" db="EMBL/GenBank/DDBJ databases">
        <title>Australian commercial rhizobial inoculants.</title>
        <authorList>
            <person name="Kohlmeier M.G."/>
            <person name="O'Hara G.W."/>
            <person name="Colombi E."/>
            <person name="Ramsay J.P."/>
            <person name="Terpolilli J."/>
        </authorList>
    </citation>
    <scope>NUCLEOTIDE SEQUENCE</scope>
    <source>
        <strain evidence="8">WSM1592</strain>
        <plasmid evidence="8">pWSM1592_1</plasmid>
    </source>
</reference>
<keyword evidence="6" id="KW-0411">Iron-sulfur</keyword>
<dbReference type="InterPro" id="IPR045854">
    <property type="entry name" value="NO2/SO3_Rdtase_4Fe4S_sf"/>
</dbReference>
<dbReference type="InterPro" id="IPR036136">
    <property type="entry name" value="Nit/Sulf_reduc_fer-like_dom_sf"/>
</dbReference>
<sequence length="459" mass="47617">MKGRAMGFAGERKIDREAHVVAAQESRRGACPTLAAPMATGDGLLVRLRPAGGALTPAQFKMLAASAAANGNGLLEISARGSLQVRGLRPETVDRLAADVEAAGILVPAGPSIELSPLHGIDPREIGNPAAIEARLRDELRIALSSPLLAPKLSIIVDGGGRFGLSGLSADIRVAALGEGRWRVAIDGDGKTAVPVCIGSADDAVRTIGQLLAMLVKIGMHLRARDIGPAALRDMFPAMEAQFVTAPHSETPRPGVHQLANRSVVLGLRPHFGQINASDLSMFLGEAERFAAAEIRLAPGRLFYLTGLNPQSAERLQEVATDLGFSSDPNDSFAKIAACAGAGACASGFYETKVRAEHLLQHASALLDGSLAVHLSGCAKGCAHPRQALTIIGMPGGYGIVLNGRAGDRPDVTIAGSEIDSAIEKLARLVGKNKSPCESAAACLTRLGPQAIANALKQE</sequence>
<proteinExistence type="predicted"/>
<keyword evidence="3" id="KW-0479">Metal-binding</keyword>
<dbReference type="Gene3D" id="3.30.413.10">
    <property type="entry name" value="Sulfite Reductase Hemoprotein, domain 1"/>
    <property type="match status" value="2"/>
</dbReference>
<evidence type="ECO:0000313" key="9">
    <source>
        <dbReference type="Proteomes" id="UP001060123"/>
    </source>
</evidence>
<dbReference type="PANTHER" id="PTHR32439:SF9">
    <property type="entry name" value="BLR3264 PROTEIN"/>
    <property type="match status" value="1"/>
</dbReference>
<organism evidence="8 9">
    <name type="scientific">Rhizobium sullae</name>
    <name type="common">Rhizobium hedysari</name>
    <dbReference type="NCBI Taxonomy" id="50338"/>
    <lineage>
        <taxon>Bacteria</taxon>
        <taxon>Pseudomonadati</taxon>
        <taxon>Pseudomonadota</taxon>
        <taxon>Alphaproteobacteria</taxon>
        <taxon>Hyphomicrobiales</taxon>
        <taxon>Rhizobiaceae</taxon>
        <taxon>Rhizobium/Agrobacterium group</taxon>
        <taxon>Rhizobium</taxon>
    </lineage>
</organism>
<dbReference type="PANTHER" id="PTHR32439">
    <property type="entry name" value="FERREDOXIN--NITRITE REDUCTASE, CHLOROPLASTIC"/>
    <property type="match status" value="1"/>
</dbReference>
<geneLocation type="plasmid" evidence="8 9">
    <name>pWSM1592_1</name>
</geneLocation>
<dbReference type="RefSeq" id="WP_027509623.1">
    <property type="nucleotide sequence ID" value="NZ_CP104144.1"/>
</dbReference>
<evidence type="ECO:0000256" key="2">
    <source>
        <dbReference type="ARBA" id="ARBA00022617"/>
    </source>
</evidence>
<evidence type="ECO:0000256" key="3">
    <source>
        <dbReference type="ARBA" id="ARBA00022723"/>
    </source>
</evidence>
<keyword evidence="4 8" id="KW-0560">Oxidoreductase</keyword>
<keyword evidence="5" id="KW-0408">Iron</keyword>
<dbReference type="InterPro" id="IPR012798">
    <property type="entry name" value="Cbl_synth_CobG-like"/>
</dbReference>
<dbReference type="EC" id="1.14.13.83" evidence="8"/>
<evidence type="ECO:0000256" key="6">
    <source>
        <dbReference type="ARBA" id="ARBA00023014"/>
    </source>
</evidence>
<accession>A0ABY5XW03</accession>
<dbReference type="SUPFAM" id="SSF56014">
    <property type="entry name" value="Nitrite and sulphite reductase 4Fe-4S domain-like"/>
    <property type="match status" value="1"/>
</dbReference>
<keyword evidence="9" id="KW-1185">Reference proteome</keyword>
<dbReference type="Pfam" id="PF03460">
    <property type="entry name" value="NIR_SIR_ferr"/>
    <property type="match status" value="1"/>
</dbReference>
<dbReference type="Gene3D" id="3.90.480.10">
    <property type="entry name" value="Sulfite Reductase Hemoprotein,Domain 2"/>
    <property type="match status" value="1"/>
</dbReference>
<keyword evidence="8" id="KW-0614">Plasmid</keyword>
<dbReference type="SUPFAM" id="SSF55124">
    <property type="entry name" value="Nitrite/Sulfite reductase N-terminal domain-like"/>
    <property type="match status" value="2"/>
</dbReference>
<keyword evidence="2" id="KW-0349">Heme</keyword>
<feature type="domain" description="Nitrite/Sulfite reductase ferredoxin-like" evidence="7">
    <location>
        <begin position="37"/>
        <end position="102"/>
    </location>
</feature>
<dbReference type="NCBIfam" id="TIGR02435">
    <property type="entry name" value="CobG"/>
    <property type="match status" value="1"/>
</dbReference>
<dbReference type="Proteomes" id="UP001060123">
    <property type="component" value="Plasmid pWSM1592_1"/>
</dbReference>
<evidence type="ECO:0000259" key="7">
    <source>
        <dbReference type="Pfam" id="PF03460"/>
    </source>
</evidence>
<dbReference type="InterPro" id="IPR005117">
    <property type="entry name" value="NiRdtase/SiRdtase_haem-b_fer"/>
</dbReference>
<evidence type="ECO:0000256" key="5">
    <source>
        <dbReference type="ARBA" id="ARBA00023004"/>
    </source>
</evidence>
<evidence type="ECO:0000313" key="8">
    <source>
        <dbReference type="EMBL" id="UWU18825.1"/>
    </source>
</evidence>
<evidence type="ECO:0000256" key="1">
    <source>
        <dbReference type="ARBA" id="ARBA00022485"/>
    </source>
</evidence>